<dbReference type="Pfam" id="PF07676">
    <property type="entry name" value="PD40"/>
    <property type="match status" value="1"/>
</dbReference>
<comment type="similarity">
    <text evidence="1">Belongs to the TolB family.</text>
</comment>
<proteinExistence type="inferred from homology"/>
<dbReference type="InterPro" id="IPR011042">
    <property type="entry name" value="6-blade_b-propeller_TolB-like"/>
</dbReference>
<dbReference type="InterPro" id="IPR039564">
    <property type="entry name" value="Peptidase_C39-like"/>
</dbReference>
<accession>A0A660SGP0</accession>
<gene>
    <name evidence="3" type="ORF">DRP53_08655</name>
</gene>
<organism evidence="3 4">
    <name type="scientific">candidate division WOR-3 bacterium</name>
    <dbReference type="NCBI Taxonomy" id="2052148"/>
    <lineage>
        <taxon>Bacteria</taxon>
        <taxon>Bacteria division WOR-3</taxon>
    </lineage>
</organism>
<evidence type="ECO:0000259" key="2">
    <source>
        <dbReference type="Pfam" id="PF13529"/>
    </source>
</evidence>
<dbReference type="PANTHER" id="PTHR36842:SF1">
    <property type="entry name" value="PROTEIN TOLB"/>
    <property type="match status" value="1"/>
</dbReference>
<dbReference type="AlphaFoldDB" id="A0A660SGP0"/>
<dbReference type="EMBL" id="QNBE01000093">
    <property type="protein sequence ID" value="RKX69306.1"/>
    <property type="molecule type" value="Genomic_DNA"/>
</dbReference>
<evidence type="ECO:0000313" key="4">
    <source>
        <dbReference type="Proteomes" id="UP000268469"/>
    </source>
</evidence>
<dbReference type="Gene3D" id="2.120.10.30">
    <property type="entry name" value="TolB, C-terminal domain"/>
    <property type="match status" value="1"/>
</dbReference>
<feature type="domain" description="Peptidase C39-like" evidence="2">
    <location>
        <begin position="313"/>
        <end position="474"/>
    </location>
</feature>
<dbReference type="PANTHER" id="PTHR36842">
    <property type="entry name" value="PROTEIN TOLB HOMOLOG"/>
    <property type="match status" value="1"/>
</dbReference>
<dbReference type="InterPro" id="IPR011659">
    <property type="entry name" value="WD40"/>
</dbReference>
<evidence type="ECO:0000313" key="3">
    <source>
        <dbReference type="EMBL" id="RKX69306.1"/>
    </source>
</evidence>
<protein>
    <recommendedName>
        <fullName evidence="2">Peptidase C39-like domain-containing protein</fullName>
    </recommendedName>
</protein>
<reference evidence="3 4" key="1">
    <citation type="submission" date="2018-06" db="EMBL/GenBank/DDBJ databases">
        <title>Extensive metabolic versatility and redundancy in microbially diverse, dynamic hydrothermal sediments.</title>
        <authorList>
            <person name="Dombrowski N."/>
            <person name="Teske A."/>
            <person name="Baker B.J."/>
        </authorList>
    </citation>
    <scope>NUCLEOTIDE SEQUENCE [LARGE SCALE GENOMIC DNA]</scope>
    <source>
        <strain evidence="3">B36_G15</strain>
    </source>
</reference>
<name>A0A660SGP0_UNCW3</name>
<evidence type="ECO:0000256" key="1">
    <source>
        <dbReference type="ARBA" id="ARBA00009820"/>
    </source>
</evidence>
<feature type="non-terminal residue" evidence="3">
    <location>
        <position position="563"/>
    </location>
</feature>
<dbReference type="Pfam" id="PF13529">
    <property type="entry name" value="Peptidase_C39_2"/>
    <property type="match status" value="1"/>
</dbReference>
<comment type="caution">
    <text evidence="3">The sequence shown here is derived from an EMBL/GenBank/DDBJ whole genome shotgun (WGS) entry which is preliminary data.</text>
</comment>
<dbReference type="Proteomes" id="UP000268469">
    <property type="component" value="Unassembled WGS sequence"/>
</dbReference>
<dbReference type="SUPFAM" id="SSF82171">
    <property type="entry name" value="DPP6 N-terminal domain-like"/>
    <property type="match status" value="1"/>
</dbReference>
<sequence>MILLILSFLVDPSFTPYGIIATDERCSRICLLKGKQLEEIVSAPGCGRYYQLSPDRRFVGFKLLDENGLQTPALYDLKARKLIRLARPSLRCGQVHFANQKISYSIGKKVYLLSDGKIDSIDIGCYANLTPITNDGRFLIFNDSCDRIWMLEIESKKKVMISGSGYFDPIPSPTGRHIAYSKLSGAIEVYEIETGKRYDIGKGSHPSWSPDGKYLIYHVIETDNHQLIGSDLYLSSYDGKEKVRLTETPEIFEMDPDFIDQNRIIFRSHRGEIKIGFLINKVLGECKILYQSNQNPPIDYFQVKDQFVFRDSIDVPYLHQVYDVPDWFNGHWACAPTTAMMVIAFYNKLPYWDCLCSNPYQHISHYGRYICERYFYREKNYNLKAQDPNNNWAMGGYGYMWSGSNRPYTHMASYLTNHNIPSWRDDSPTFEEVINELNQGYPHSMCVGLTAAGHLVLAVGQVLNWHTLIFNDPYGNKNTPGYPSYDGKYARYDWPGYNNGYENLNYVYWSVYSHGDWEPPTDTIVDDLQFNDGFYLHTKEPSSMAYWWDSLSGYRGHLWWTYT</sequence>